<dbReference type="Proteomes" id="UP000805193">
    <property type="component" value="Unassembled WGS sequence"/>
</dbReference>
<protein>
    <submittedName>
        <fullName evidence="1">Uncharacterized protein</fullName>
    </submittedName>
</protein>
<evidence type="ECO:0000313" key="2">
    <source>
        <dbReference type="Proteomes" id="UP000805193"/>
    </source>
</evidence>
<accession>A0AC60PAZ6</accession>
<organism evidence="1 2">
    <name type="scientific">Ixodes persulcatus</name>
    <name type="common">Taiga tick</name>
    <dbReference type="NCBI Taxonomy" id="34615"/>
    <lineage>
        <taxon>Eukaryota</taxon>
        <taxon>Metazoa</taxon>
        <taxon>Ecdysozoa</taxon>
        <taxon>Arthropoda</taxon>
        <taxon>Chelicerata</taxon>
        <taxon>Arachnida</taxon>
        <taxon>Acari</taxon>
        <taxon>Parasitiformes</taxon>
        <taxon>Ixodida</taxon>
        <taxon>Ixodoidea</taxon>
        <taxon>Ixodidae</taxon>
        <taxon>Ixodinae</taxon>
        <taxon>Ixodes</taxon>
    </lineage>
</organism>
<sequence>MKLARAQSHFALKLLKELSSEKPESNTFFSPTSISVALAMAYAGARGKSEAELSTAFGHTAAGLFSRESILESYKQILAKQQTDDNKLGVRSIFSDADLSGITDDGGLQVTDVQHKAAIEVNEEGTVAAGATVVILERNVFFSTSARRLPAVCYFWEKCTNSQPLSPPLVSAILTQQMAMGAAPLHLFSCKGAAAYSMIPHLLDMWSGQSVKIVLI</sequence>
<reference evidence="1 2" key="1">
    <citation type="journal article" date="2020" name="Cell">
        <title>Large-Scale Comparative Analyses of Tick Genomes Elucidate Their Genetic Diversity and Vector Capacities.</title>
        <authorList>
            <consortium name="Tick Genome and Microbiome Consortium (TIGMIC)"/>
            <person name="Jia N."/>
            <person name="Wang J."/>
            <person name="Shi W."/>
            <person name="Du L."/>
            <person name="Sun Y."/>
            <person name="Zhan W."/>
            <person name="Jiang J.F."/>
            <person name="Wang Q."/>
            <person name="Zhang B."/>
            <person name="Ji P."/>
            <person name="Bell-Sakyi L."/>
            <person name="Cui X.M."/>
            <person name="Yuan T.T."/>
            <person name="Jiang B.G."/>
            <person name="Yang W.F."/>
            <person name="Lam T.T."/>
            <person name="Chang Q.C."/>
            <person name="Ding S.J."/>
            <person name="Wang X.J."/>
            <person name="Zhu J.G."/>
            <person name="Ruan X.D."/>
            <person name="Zhao L."/>
            <person name="Wei J.T."/>
            <person name="Ye R.Z."/>
            <person name="Que T.C."/>
            <person name="Du C.H."/>
            <person name="Zhou Y.H."/>
            <person name="Cheng J.X."/>
            <person name="Dai P.F."/>
            <person name="Guo W.B."/>
            <person name="Han X.H."/>
            <person name="Huang E.J."/>
            <person name="Li L.F."/>
            <person name="Wei W."/>
            <person name="Gao Y.C."/>
            <person name="Liu J.Z."/>
            <person name="Shao H.Z."/>
            <person name="Wang X."/>
            <person name="Wang C.C."/>
            <person name="Yang T.C."/>
            <person name="Huo Q.B."/>
            <person name="Li W."/>
            <person name="Chen H.Y."/>
            <person name="Chen S.E."/>
            <person name="Zhou L.G."/>
            <person name="Ni X.B."/>
            <person name="Tian J.H."/>
            <person name="Sheng Y."/>
            <person name="Liu T."/>
            <person name="Pan Y.S."/>
            <person name="Xia L.Y."/>
            <person name="Li J."/>
            <person name="Zhao F."/>
            <person name="Cao W.C."/>
        </authorList>
    </citation>
    <scope>NUCLEOTIDE SEQUENCE [LARGE SCALE GENOMIC DNA]</scope>
    <source>
        <strain evidence="1">Iper-2018</strain>
    </source>
</reference>
<evidence type="ECO:0000313" key="1">
    <source>
        <dbReference type="EMBL" id="KAG0416663.1"/>
    </source>
</evidence>
<dbReference type="EMBL" id="JABSTQ010010931">
    <property type="protein sequence ID" value="KAG0416663.1"/>
    <property type="molecule type" value="Genomic_DNA"/>
</dbReference>
<keyword evidence="2" id="KW-1185">Reference proteome</keyword>
<comment type="caution">
    <text evidence="1">The sequence shown here is derived from an EMBL/GenBank/DDBJ whole genome shotgun (WGS) entry which is preliminary data.</text>
</comment>
<name>A0AC60PAZ6_IXOPE</name>
<proteinExistence type="predicted"/>
<gene>
    <name evidence="1" type="ORF">HPB47_006235</name>
</gene>